<dbReference type="PANTHER" id="PTHR34218">
    <property type="entry name" value="PEPTIDASE S45 PENICILLIN AMIDASE"/>
    <property type="match status" value="1"/>
</dbReference>
<name>A0A533I3E8_PARDE</name>
<evidence type="ECO:0000256" key="5">
    <source>
        <dbReference type="PIRSR" id="PIRSR001227-2"/>
    </source>
</evidence>
<dbReference type="Gene3D" id="3.60.20.10">
    <property type="entry name" value="Glutamine Phosphoribosylpyrophosphate, subunit 1, domain 1"/>
    <property type="match status" value="1"/>
</dbReference>
<keyword evidence="5" id="KW-0106">Calcium</keyword>
<sequence length="828" mass="89689">MLTLFRWTLRLTLVLILLLALAAVLVWYFAMRSLPDYDTSYVTPGIGAEVEIVRSTENVPHIFAESDHDAFFALGLAHAQDRLFQMTVLRRAAKGRLAEIYGERAIPADDLVRRMELGRIAREALALQDDRTRAALSAYADGVNQWITTVNERALGRGAPEFFLMPDDISYWEPADSLAILKLYAAATSRQIPAEVLRAELSLAAPERGQDIVAGLGEPSMPTYASLFRGARVGGATAPAGADWPLDLAGYLVPFSGLSGSSFAAEAQRTTAGQALLANDPQAALTMPSLWYLARLQLRSGDVIGATIPGVPAILSGRSARLAWGIVPAQIDDADIHIEEIQPGDINRYRGADGWQDFTTRQEVIRVRGGQNIPITLRSTENGPLLSGQSFGLATVTPPGHAASLSWTGLSSEDRTMSALIGIMEAADRAAAYTAAEVWGTPAVRLTVADQEGISENLVGLVPDRAAEHATLGRMPTPGWVVANHWRGIAQSDARDATENGLDLSAGVLPPLQGDFPLGFDGDTPLREQRLRHLLQGREVHTRDSFIDTQLDVVSPSARSLLPLIGADLWFTGEPAAPATPERQRQEALGLLAEWDGAMSEHLPEPLIYAAWLGALQERLIRDDLGPLADRVRGIQPGFIERVFRNRNGAAAWCDIRQSAAVETCPALARQALDQAIYDLTEQYGPDVTSWRWGDVHEAVQVHPALGPIPRLGWIANLRQSLSGGDTTLARAPMLATADQPYRPASGSAYRGVYDLADPDSSVFIIASGQSGHPFSRHYDDLAVRWRRGEYITMSLDPELARAAAAGITRLIPHDRNVVETTSTDGAD</sequence>
<dbReference type="GO" id="GO:0016811">
    <property type="term" value="F:hydrolase activity, acting on carbon-nitrogen (but not peptide) bonds, in linear amides"/>
    <property type="evidence" value="ECO:0007669"/>
    <property type="project" value="InterPro"/>
</dbReference>
<evidence type="ECO:0000256" key="4">
    <source>
        <dbReference type="PIRSR" id="PIRSR001227-1"/>
    </source>
</evidence>
<dbReference type="InterPro" id="IPR043146">
    <property type="entry name" value="Penicillin_amidase_N_B-knob"/>
</dbReference>
<dbReference type="SUPFAM" id="SSF56235">
    <property type="entry name" value="N-terminal nucleophile aminohydrolases (Ntn hydrolases)"/>
    <property type="match status" value="1"/>
</dbReference>
<reference evidence="7 8" key="1">
    <citation type="journal article" date="2017" name="Nat. Commun.">
        <title>In situ click chemistry generation of cyclooxygenase-2 inhibitors.</title>
        <authorList>
            <person name="Bhardwaj A."/>
            <person name="Kaur J."/>
            <person name="Wuest M."/>
            <person name="Wuest F."/>
        </authorList>
    </citation>
    <scope>NUCLEOTIDE SEQUENCE [LARGE SCALE GENOMIC DNA]</scope>
    <source>
        <strain evidence="7">S2_012_000_R3_94</strain>
    </source>
</reference>
<dbReference type="Gene3D" id="1.10.1400.10">
    <property type="match status" value="1"/>
</dbReference>
<feature type="binding site" evidence="5">
    <location>
        <position position="335"/>
    </location>
    <ligand>
        <name>Ca(2+)</name>
        <dbReference type="ChEBI" id="CHEBI:29108"/>
    </ligand>
</feature>
<organism evidence="7 8">
    <name type="scientific">Paracoccus denitrificans</name>
    <dbReference type="NCBI Taxonomy" id="266"/>
    <lineage>
        <taxon>Bacteria</taxon>
        <taxon>Pseudomonadati</taxon>
        <taxon>Pseudomonadota</taxon>
        <taxon>Alphaproteobacteria</taxon>
        <taxon>Rhodobacterales</taxon>
        <taxon>Paracoccaceae</taxon>
        <taxon>Paracoccus</taxon>
    </lineage>
</organism>
<dbReference type="GO" id="GO:0017000">
    <property type="term" value="P:antibiotic biosynthetic process"/>
    <property type="evidence" value="ECO:0007669"/>
    <property type="project" value="InterPro"/>
</dbReference>
<feature type="transmembrane region" description="Helical" evidence="6">
    <location>
        <begin position="7"/>
        <end position="30"/>
    </location>
</feature>
<gene>
    <name evidence="7" type="ORF">DI616_12010</name>
</gene>
<dbReference type="EMBL" id="VAFL01000008">
    <property type="protein sequence ID" value="TKW66199.1"/>
    <property type="molecule type" value="Genomic_DNA"/>
</dbReference>
<dbReference type="Gene3D" id="2.30.120.10">
    <property type="match status" value="1"/>
</dbReference>
<dbReference type="PANTHER" id="PTHR34218:SF4">
    <property type="entry name" value="ACYL-HOMOSERINE LACTONE ACYLASE QUIP"/>
    <property type="match status" value="1"/>
</dbReference>
<dbReference type="InterPro" id="IPR043147">
    <property type="entry name" value="Penicillin_amidase_A-knob"/>
</dbReference>
<evidence type="ECO:0000256" key="2">
    <source>
        <dbReference type="ARBA" id="ARBA00022801"/>
    </source>
</evidence>
<keyword evidence="6" id="KW-0472">Membrane</keyword>
<protein>
    <submittedName>
        <fullName evidence="7">Penicillin acylase family protein</fullName>
    </submittedName>
</protein>
<keyword evidence="6" id="KW-1133">Transmembrane helix</keyword>
<dbReference type="InterPro" id="IPR023343">
    <property type="entry name" value="Penicillin_amidase_dom1"/>
</dbReference>
<evidence type="ECO:0000256" key="3">
    <source>
        <dbReference type="ARBA" id="ARBA00023145"/>
    </source>
</evidence>
<comment type="cofactor">
    <cofactor evidence="5">
        <name>Ca(2+)</name>
        <dbReference type="ChEBI" id="CHEBI:29108"/>
    </cofactor>
    <text evidence="5">Binds 1 Ca(2+) ion per dimer.</text>
</comment>
<dbReference type="PIRSF" id="PIRSF001227">
    <property type="entry name" value="Pen_acylase"/>
    <property type="match status" value="1"/>
</dbReference>
<comment type="caution">
    <text evidence="7">The sequence shown here is derived from an EMBL/GenBank/DDBJ whole genome shotgun (WGS) entry which is preliminary data.</text>
</comment>
<dbReference type="InterPro" id="IPR002692">
    <property type="entry name" value="S45"/>
</dbReference>
<dbReference type="AlphaFoldDB" id="A0A533I3E8"/>
<feature type="binding site" evidence="5">
    <location>
        <position position="195"/>
    </location>
    <ligand>
        <name>Ca(2+)</name>
        <dbReference type="ChEBI" id="CHEBI:29108"/>
    </ligand>
</feature>
<keyword evidence="3" id="KW-0865">Zymogen</keyword>
<dbReference type="Pfam" id="PF01804">
    <property type="entry name" value="Penicil_amidase"/>
    <property type="match status" value="1"/>
</dbReference>
<evidence type="ECO:0000313" key="8">
    <source>
        <dbReference type="Proteomes" id="UP000315344"/>
    </source>
</evidence>
<dbReference type="Gene3D" id="1.10.439.10">
    <property type="entry name" value="Penicillin Amidohydrolase, domain 1"/>
    <property type="match status" value="1"/>
</dbReference>
<feature type="binding site" evidence="5">
    <location>
        <position position="332"/>
    </location>
    <ligand>
        <name>Ca(2+)</name>
        <dbReference type="ChEBI" id="CHEBI:29108"/>
    </ligand>
</feature>
<keyword evidence="2" id="KW-0378">Hydrolase</keyword>
<keyword evidence="6" id="KW-0812">Transmembrane</keyword>
<proteinExistence type="inferred from homology"/>
<dbReference type="InterPro" id="IPR029055">
    <property type="entry name" value="Ntn_hydrolases_N"/>
</dbReference>
<dbReference type="GO" id="GO:0046872">
    <property type="term" value="F:metal ion binding"/>
    <property type="evidence" value="ECO:0007669"/>
    <property type="project" value="UniProtKB-KW"/>
</dbReference>
<accession>A0A533I3E8</accession>
<evidence type="ECO:0000256" key="6">
    <source>
        <dbReference type="SAM" id="Phobius"/>
    </source>
</evidence>
<comment type="similarity">
    <text evidence="1">Belongs to the peptidase S45 family.</text>
</comment>
<dbReference type="InterPro" id="IPR014395">
    <property type="entry name" value="Pen/GL7ACA/AHL_acylase"/>
</dbReference>
<feature type="active site" description="Nucleophile" evidence="4">
    <location>
        <position position="261"/>
    </location>
</feature>
<dbReference type="Proteomes" id="UP000315344">
    <property type="component" value="Unassembled WGS sequence"/>
</dbReference>
<evidence type="ECO:0000256" key="1">
    <source>
        <dbReference type="ARBA" id="ARBA00006586"/>
    </source>
</evidence>
<evidence type="ECO:0000313" key="7">
    <source>
        <dbReference type="EMBL" id="TKW66199.1"/>
    </source>
</evidence>
<keyword evidence="5" id="KW-0479">Metal-binding</keyword>